<dbReference type="AlphaFoldDB" id="A0A1E5H663"/>
<evidence type="ECO:0000313" key="5">
    <source>
        <dbReference type="Proteomes" id="UP000094469"/>
    </source>
</evidence>
<evidence type="ECO:0000256" key="1">
    <source>
        <dbReference type="SAM" id="MobiDB-lite"/>
    </source>
</evidence>
<dbReference type="EMBL" id="MIKC01000042">
    <property type="protein sequence ID" value="OEG20140.1"/>
    <property type="molecule type" value="Genomic_DNA"/>
</dbReference>
<keyword evidence="2" id="KW-0472">Membrane</keyword>
<reference evidence="5" key="1">
    <citation type="submission" date="2016-09" db="EMBL/GenBank/DDBJ databases">
        <authorList>
            <person name="Gulvik C.A."/>
        </authorList>
    </citation>
    <scope>NUCLEOTIDE SEQUENCE [LARGE SCALE GENOMIC DNA]</scope>
    <source>
        <strain evidence="5">LMG 26676</strain>
    </source>
</reference>
<dbReference type="Pfam" id="PF13240">
    <property type="entry name" value="Zn_Ribbon_1"/>
    <property type="match status" value="1"/>
</dbReference>
<proteinExistence type="predicted"/>
<feature type="transmembrane region" description="Helical" evidence="2">
    <location>
        <begin position="51"/>
        <end position="72"/>
    </location>
</feature>
<comment type="caution">
    <text evidence="4">The sequence shown here is derived from an EMBL/GenBank/DDBJ whole genome shotgun (WGS) entry which is preliminary data.</text>
</comment>
<dbReference type="OrthoDB" id="2328134at2"/>
<keyword evidence="2" id="KW-1133">Transmembrane helix</keyword>
<evidence type="ECO:0000313" key="4">
    <source>
        <dbReference type="EMBL" id="OEG20140.1"/>
    </source>
</evidence>
<dbReference type="STRING" id="1131292.BCR24_09465"/>
<keyword evidence="2" id="KW-0812">Transmembrane</keyword>
<accession>A0A1E5H663</accession>
<feature type="compositionally biased region" description="Low complexity" evidence="1">
    <location>
        <begin position="80"/>
        <end position="102"/>
    </location>
</feature>
<gene>
    <name evidence="4" type="ORF">BCR24_09465</name>
</gene>
<feature type="domain" description="Zinc-ribbon" evidence="3">
    <location>
        <begin position="5"/>
        <end position="26"/>
    </location>
</feature>
<evidence type="ECO:0000256" key="2">
    <source>
        <dbReference type="SAM" id="Phobius"/>
    </source>
</evidence>
<organism evidence="4 5">
    <name type="scientific">Enterococcus ureilyticus</name>
    <dbReference type="NCBI Taxonomy" id="1131292"/>
    <lineage>
        <taxon>Bacteria</taxon>
        <taxon>Bacillati</taxon>
        <taxon>Bacillota</taxon>
        <taxon>Bacilli</taxon>
        <taxon>Lactobacillales</taxon>
        <taxon>Enterococcaceae</taxon>
        <taxon>Enterococcus</taxon>
    </lineage>
</organism>
<keyword evidence="5" id="KW-1185">Reference proteome</keyword>
<sequence length="307" mass="33796">MMKECSYCHTKNSDKSKFCEQCGKPLGENGSTNEPHETSKSTVAQKNIQPVLIGAIVALVGIIIGIILFIYLKPNNTSALSSESSRTETTSTTKNSSQTETTSSKKEAENYDEIIKVAKELNIEGKYKESELKLASIPVSVLGKPEWATIKEAIENLTNLNNKGLQEQKKSSDNVQQNDDPSTFTGDLAKWANTYTFYYSQSSQKQSRLTIATNGGVTQSNYDGTQYFGRATIVNASGDILSYNTDTLYPTRMPSTKTINSNVKITIQWDNNGGSQNLYGYLSYSSRLVLTDGLNKGSGVNEVWITY</sequence>
<feature type="region of interest" description="Disordered" evidence="1">
    <location>
        <begin position="80"/>
        <end position="108"/>
    </location>
</feature>
<dbReference type="Proteomes" id="UP000094469">
    <property type="component" value="Unassembled WGS sequence"/>
</dbReference>
<name>A0A1E5H663_9ENTE</name>
<dbReference type="InterPro" id="IPR026870">
    <property type="entry name" value="Zinc_ribbon_dom"/>
</dbReference>
<protein>
    <recommendedName>
        <fullName evidence="3">Zinc-ribbon domain-containing protein</fullName>
    </recommendedName>
</protein>
<evidence type="ECO:0000259" key="3">
    <source>
        <dbReference type="Pfam" id="PF13240"/>
    </source>
</evidence>
<dbReference type="RefSeq" id="WP_069641458.1">
    <property type="nucleotide sequence ID" value="NZ_JAFBEZ010000008.1"/>
</dbReference>